<sequence length="197" mass="21231">MTGRSDMKGPKTCEPSDAASALVKILRLGVEIMNLDPLTLPDMSLNVPTLGGIKLHNGSLSGLGTVRRTGPNYLKSDDGGLELHVEIGTGHLAINYTTTLSVLFMSVDVYIFVDVDTTCVTLLIKETSDAKLALESFKINSMQGIDVRLKALKLTDRAVNAILNTATAIFKGLIKGAAEVMLRDMVNKIIKMVNEQL</sequence>
<protein>
    <submittedName>
        <fullName evidence="1">Uncharacterized protein</fullName>
    </submittedName>
</protein>
<proteinExistence type="predicted"/>
<gene>
    <name evidence="1" type="ORF">HPB49_011157</name>
</gene>
<evidence type="ECO:0000313" key="2">
    <source>
        <dbReference type="Proteomes" id="UP000821865"/>
    </source>
</evidence>
<reference evidence="1" key="1">
    <citation type="submission" date="2020-05" db="EMBL/GenBank/DDBJ databases">
        <title>Large-scale comparative analyses of tick genomes elucidate their genetic diversity and vector capacities.</title>
        <authorList>
            <person name="Jia N."/>
            <person name="Wang J."/>
            <person name="Shi W."/>
            <person name="Du L."/>
            <person name="Sun Y."/>
            <person name="Zhan W."/>
            <person name="Jiang J."/>
            <person name="Wang Q."/>
            <person name="Zhang B."/>
            <person name="Ji P."/>
            <person name="Sakyi L.B."/>
            <person name="Cui X."/>
            <person name="Yuan T."/>
            <person name="Jiang B."/>
            <person name="Yang W."/>
            <person name="Lam T.T.-Y."/>
            <person name="Chang Q."/>
            <person name="Ding S."/>
            <person name="Wang X."/>
            <person name="Zhu J."/>
            <person name="Ruan X."/>
            <person name="Zhao L."/>
            <person name="Wei J."/>
            <person name="Que T."/>
            <person name="Du C."/>
            <person name="Cheng J."/>
            <person name="Dai P."/>
            <person name="Han X."/>
            <person name="Huang E."/>
            <person name="Gao Y."/>
            <person name="Liu J."/>
            <person name="Shao H."/>
            <person name="Ye R."/>
            <person name="Li L."/>
            <person name="Wei W."/>
            <person name="Wang X."/>
            <person name="Wang C."/>
            <person name="Yang T."/>
            <person name="Huo Q."/>
            <person name="Li W."/>
            <person name="Guo W."/>
            <person name="Chen H."/>
            <person name="Zhou L."/>
            <person name="Ni X."/>
            <person name="Tian J."/>
            <person name="Zhou Y."/>
            <person name="Sheng Y."/>
            <person name="Liu T."/>
            <person name="Pan Y."/>
            <person name="Xia L."/>
            <person name="Li J."/>
            <person name="Zhao F."/>
            <person name="Cao W."/>
        </authorList>
    </citation>
    <scope>NUCLEOTIDE SEQUENCE</scope>
    <source>
        <strain evidence="1">Dsil-2018</strain>
    </source>
</reference>
<name>A0ACB8CR98_DERSI</name>
<comment type="caution">
    <text evidence="1">The sequence shown here is derived from an EMBL/GenBank/DDBJ whole genome shotgun (WGS) entry which is preliminary data.</text>
</comment>
<dbReference type="EMBL" id="CM023474">
    <property type="protein sequence ID" value="KAH7949478.1"/>
    <property type="molecule type" value="Genomic_DNA"/>
</dbReference>
<keyword evidence="2" id="KW-1185">Reference proteome</keyword>
<accession>A0ACB8CR98</accession>
<evidence type="ECO:0000313" key="1">
    <source>
        <dbReference type="EMBL" id="KAH7949478.1"/>
    </source>
</evidence>
<dbReference type="Proteomes" id="UP000821865">
    <property type="component" value="Chromosome 5"/>
</dbReference>
<organism evidence="1 2">
    <name type="scientific">Dermacentor silvarum</name>
    <name type="common">Tick</name>
    <dbReference type="NCBI Taxonomy" id="543639"/>
    <lineage>
        <taxon>Eukaryota</taxon>
        <taxon>Metazoa</taxon>
        <taxon>Ecdysozoa</taxon>
        <taxon>Arthropoda</taxon>
        <taxon>Chelicerata</taxon>
        <taxon>Arachnida</taxon>
        <taxon>Acari</taxon>
        <taxon>Parasitiformes</taxon>
        <taxon>Ixodida</taxon>
        <taxon>Ixodoidea</taxon>
        <taxon>Ixodidae</taxon>
        <taxon>Rhipicephalinae</taxon>
        <taxon>Dermacentor</taxon>
    </lineage>
</organism>